<dbReference type="CDD" id="cd00200">
    <property type="entry name" value="WD40"/>
    <property type="match status" value="1"/>
</dbReference>
<dbReference type="InterPro" id="IPR013258">
    <property type="entry name" value="Striatin_N"/>
</dbReference>
<dbReference type="SUPFAM" id="SSF50978">
    <property type="entry name" value="WD40 repeat-like"/>
    <property type="match status" value="1"/>
</dbReference>
<evidence type="ECO:0000256" key="8">
    <source>
        <dbReference type="ARBA" id="ARBA00023054"/>
    </source>
</evidence>
<gene>
    <name evidence="13" type="ORF">BXYJ_LOCUS14159</name>
</gene>
<evidence type="ECO:0000256" key="9">
    <source>
        <dbReference type="PROSITE-ProRule" id="PRU00221"/>
    </source>
</evidence>
<dbReference type="eggNOG" id="KOG0642">
    <property type="taxonomic scope" value="Eukaryota"/>
</dbReference>
<feature type="repeat" description="WD" evidence="9">
    <location>
        <begin position="596"/>
        <end position="637"/>
    </location>
</feature>
<keyword evidence="15" id="KW-1185">Reference proteome</keyword>
<comment type="subcellular location">
    <subcellularLocation>
        <location evidence="1">Cytoplasm</location>
    </subcellularLocation>
</comment>
<evidence type="ECO:0000256" key="7">
    <source>
        <dbReference type="ARBA" id="ARBA00022860"/>
    </source>
</evidence>
<dbReference type="PROSITE" id="PS00678">
    <property type="entry name" value="WD_REPEATS_1"/>
    <property type="match status" value="3"/>
</dbReference>
<dbReference type="AlphaFoldDB" id="A0A1I7SLK0"/>
<name>A0A1I7SLK0_BURXY</name>
<feature type="region of interest" description="Disordered" evidence="11">
    <location>
        <begin position="1"/>
        <end position="32"/>
    </location>
</feature>
<dbReference type="Pfam" id="PF00400">
    <property type="entry name" value="WD40"/>
    <property type="match status" value="5"/>
</dbReference>
<dbReference type="PRINTS" id="PR00320">
    <property type="entry name" value="GPROTEINBRPT"/>
</dbReference>
<reference evidence="13" key="2">
    <citation type="submission" date="2020-09" db="EMBL/GenBank/DDBJ databases">
        <authorList>
            <person name="Kikuchi T."/>
        </authorList>
    </citation>
    <scope>NUCLEOTIDE SEQUENCE</scope>
    <source>
        <strain evidence="13">Ka4C1</strain>
    </source>
</reference>
<dbReference type="InterPro" id="IPR015943">
    <property type="entry name" value="WD40/YVTN_repeat-like_dom_sf"/>
</dbReference>
<dbReference type="InterPro" id="IPR019775">
    <property type="entry name" value="WD40_repeat_CS"/>
</dbReference>
<dbReference type="Proteomes" id="UP000582659">
    <property type="component" value="Unassembled WGS sequence"/>
</dbReference>
<evidence type="ECO:0000313" key="13">
    <source>
        <dbReference type="EMBL" id="CAD5234068.1"/>
    </source>
</evidence>
<evidence type="ECO:0000259" key="12">
    <source>
        <dbReference type="Pfam" id="PF08232"/>
    </source>
</evidence>
<proteinExistence type="inferred from homology"/>
<keyword evidence="6" id="KW-0677">Repeat</keyword>
<feature type="repeat" description="WD" evidence="9">
    <location>
        <begin position="343"/>
        <end position="376"/>
    </location>
</feature>
<evidence type="ECO:0000256" key="1">
    <source>
        <dbReference type="ARBA" id="ARBA00004496"/>
    </source>
</evidence>
<feature type="repeat" description="WD" evidence="9">
    <location>
        <begin position="402"/>
        <end position="435"/>
    </location>
</feature>
<evidence type="ECO:0000313" key="14">
    <source>
        <dbReference type="Proteomes" id="UP000095284"/>
    </source>
</evidence>
<organism evidence="14 16">
    <name type="scientific">Bursaphelenchus xylophilus</name>
    <name type="common">Pinewood nematode worm</name>
    <name type="synonym">Aphelenchoides xylophilus</name>
    <dbReference type="NCBI Taxonomy" id="6326"/>
    <lineage>
        <taxon>Eukaryota</taxon>
        <taxon>Metazoa</taxon>
        <taxon>Ecdysozoa</taxon>
        <taxon>Nematoda</taxon>
        <taxon>Chromadorea</taxon>
        <taxon>Rhabditida</taxon>
        <taxon>Tylenchina</taxon>
        <taxon>Tylenchomorpha</taxon>
        <taxon>Aphelenchoidea</taxon>
        <taxon>Aphelenchoididae</taxon>
        <taxon>Bursaphelenchus</taxon>
    </lineage>
</organism>
<evidence type="ECO:0000256" key="5">
    <source>
        <dbReference type="ARBA" id="ARBA00022574"/>
    </source>
</evidence>
<dbReference type="Proteomes" id="UP000659654">
    <property type="component" value="Unassembled WGS sequence"/>
</dbReference>
<evidence type="ECO:0000313" key="16">
    <source>
        <dbReference type="WBParaSite" id="BXY_1393300.1"/>
    </source>
</evidence>
<feature type="repeat" description="WD" evidence="9">
    <location>
        <begin position="455"/>
        <end position="488"/>
    </location>
</feature>
<keyword evidence="8 10" id="KW-0175">Coiled coil</keyword>
<dbReference type="InterPro" id="IPR001680">
    <property type="entry name" value="WD40_rpt"/>
</dbReference>
<dbReference type="Gene3D" id="1.20.5.300">
    <property type="match status" value="1"/>
</dbReference>
<evidence type="ECO:0000256" key="2">
    <source>
        <dbReference type="ARBA" id="ARBA00009616"/>
    </source>
</evidence>
<comment type="similarity">
    <text evidence="2">Belongs to the WD repeat striatin family.</text>
</comment>
<evidence type="ECO:0000256" key="4">
    <source>
        <dbReference type="ARBA" id="ARBA00022553"/>
    </source>
</evidence>
<dbReference type="Pfam" id="PF08232">
    <property type="entry name" value="Striatin"/>
    <property type="match status" value="1"/>
</dbReference>
<dbReference type="Proteomes" id="UP000095284">
    <property type="component" value="Unplaced"/>
</dbReference>
<dbReference type="InterPro" id="IPR051488">
    <property type="entry name" value="WD_repeat_striatin"/>
</dbReference>
<dbReference type="InterPro" id="IPR020472">
    <property type="entry name" value="WD40_PAC1"/>
</dbReference>
<dbReference type="WBParaSite" id="BXY_1393300.1">
    <property type="protein sequence ID" value="BXY_1393300.1"/>
    <property type="gene ID" value="BXY_1393300"/>
</dbReference>
<protein>
    <submittedName>
        <fullName evidence="13">(pine wood nematode) hypothetical protein</fullName>
    </submittedName>
    <submittedName>
        <fullName evidence="16">WD_REPEATS_REGION domain-containing protein</fullName>
    </submittedName>
</protein>
<dbReference type="InterPro" id="IPR036322">
    <property type="entry name" value="WD40_repeat_dom_sf"/>
</dbReference>
<dbReference type="SMART" id="SM00320">
    <property type="entry name" value="WD40"/>
    <property type="match status" value="5"/>
</dbReference>
<keyword evidence="4" id="KW-0597">Phosphoprotein</keyword>
<dbReference type="OrthoDB" id="727118at2759"/>
<evidence type="ECO:0000256" key="11">
    <source>
        <dbReference type="SAM" id="MobiDB-lite"/>
    </source>
</evidence>
<keyword evidence="3" id="KW-0963">Cytoplasm</keyword>
<feature type="compositionally biased region" description="Polar residues" evidence="11">
    <location>
        <begin position="1"/>
        <end position="11"/>
    </location>
</feature>
<dbReference type="Gene3D" id="2.130.10.10">
    <property type="entry name" value="YVTN repeat-like/Quinoprotein amine dehydrogenase"/>
    <property type="match status" value="3"/>
</dbReference>
<keyword evidence="7" id="KW-0112">Calmodulin-binding</keyword>
<dbReference type="GO" id="GO:0005516">
    <property type="term" value="F:calmodulin binding"/>
    <property type="evidence" value="ECO:0007669"/>
    <property type="project" value="UniProtKB-KW"/>
</dbReference>
<reference evidence="16" key="1">
    <citation type="submission" date="2016-11" db="UniProtKB">
        <authorList>
            <consortium name="WormBaseParasite"/>
        </authorList>
    </citation>
    <scope>IDENTIFICATION</scope>
</reference>
<feature type="domain" description="Striatin N-terminal" evidence="12">
    <location>
        <begin position="32"/>
        <end position="164"/>
    </location>
</feature>
<keyword evidence="5 9" id="KW-0853">WD repeat</keyword>
<dbReference type="PANTHER" id="PTHR15653">
    <property type="entry name" value="STRIATIN"/>
    <property type="match status" value="1"/>
</dbReference>
<accession>A0A1I7SLK0</accession>
<feature type="compositionally biased region" description="Basic and acidic residues" evidence="11">
    <location>
        <begin position="12"/>
        <end position="27"/>
    </location>
</feature>
<dbReference type="PROSITE" id="PS50294">
    <property type="entry name" value="WD_REPEATS_REGION"/>
    <property type="match status" value="4"/>
</dbReference>
<evidence type="ECO:0000256" key="6">
    <source>
        <dbReference type="ARBA" id="ARBA00022737"/>
    </source>
</evidence>
<dbReference type="EMBL" id="CAJFDI010000006">
    <property type="protein sequence ID" value="CAD5234068.1"/>
    <property type="molecule type" value="Genomic_DNA"/>
</dbReference>
<evidence type="ECO:0000256" key="10">
    <source>
        <dbReference type="SAM" id="Coils"/>
    </source>
</evidence>
<dbReference type="PROSITE" id="PS50082">
    <property type="entry name" value="WD_REPEATS_2"/>
    <property type="match status" value="4"/>
</dbReference>
<evidence type="ECO:0000313" key="15">
    <source>
        <dbReference type="Proteomes" id="UP000659654"/>
    </source>
</evidence>
<dbReference type="PANTHER" id="PTHR15653:SF0">
    <property type="entry name" value="CONNECTOR OF KINASE TO AP-1, ISOFORM E"/>
    <property type="match status" value="1"/>
</dbReference>
<dbReference type="SMR" id="A0A1I7SLK0"/>
<dbReference type="EMBL" id="CAJFCV020000006">
    <property type="protein sequence ID" value="CAG9129649.1"/>
    <property type="molecule type" value="Genomic_DNA"/>
</dbReference>
<feature type="coiled-coil region" evidence="10">
    <location>
        <begin position="37"/>
        <end position="113"/>
    </location>
</feature>
<dbReference type="GO" id="GO:0005737">
    <property type="term" value="C:cytoplasm"/>
    <property type="evidence" value="ECO:0007669"/>
    <property type="project" value="UniProtKB-SubCell"/>
</dbReference>
<evidence type="ECO:0000256" key="3">
    <source>
        <dbReference type="ARBA" id="ARBA00022490"/>
    </source>
</evidence>
<sequence>MQDQDNSPQTSELKDPNGEDGQKDEANRPPFTVNSVLHFLQSELNRYEIERAQWEMERTELIARVNFLNGERKGQEELKRDLVRRIKMLEYSLKQERAKVARLTNESKAEINDENEEERPRDEPLGAIEVDAVIPNPQASPVYRQARSLLRQYLNEIGYSEKILDVRAFRVKNLLGIVPGNNETVLHDGSKEGHNRGKALTESEKAILEAADLLRNNHVNDFADDASDSEGSGGNLDAEAVTALDEFSFLKEEKNGPSAEEWNVDQNRIEAMKDDYFKKLKEKMNRDDEHKQETKEQQFFHQLNETCIPKEKLLEMNEDINIKDVGELNSDGPSIQWRIAFTLRSHLDSVRAMKFHPFEPILVTASEDGTAKMWNLGDKDTKGQQPQTTLMGVVDLEPRYTFRGHKGHILSMDMNSTGDSFYTGGFDGTICCWEMPAFDIPVYDHYDRRLLAERLTGHTQPVWSVVYHSSSNRLISGSADGTIRLWELGLAKGEGQEDPQIKLYAPPTVNARPRALDLVSTETQQLLTAYTGRSAGILDLETGQKVLDFDLNLPDEEVGEINSIISHPTMAVSIMAGVDRKIRYFDNNSGKLIRSAVSHVESISTLAADPNGIYMLSGCEDGSLRVWDMESKTCLQEIAAHRKKHDMSVMAVAIHPSRPLIGSAGADSLVKVFSQRSFSSN</sequence>
<dbReference type="FunFam" id="1.20.5.300:FF:000001">
    <property type="entry name" value="striatin isoform X1"/>
    <property type="match status" value="1"/>
</dbReference>